<dbReference type="KEGG" id="fiy:BN1229_v1_1173"/>
<dbReference type="Proteomes" id="UP000033187">
    <property type="component" value="Chromosome 1"/>
</dbReference>
<evidence type="ECO:0000256" key="5">
    <source>
        <dbReference type="SAM" id="MobiDB-lite"/>
    </source>
</evidence>
<protein>
    <submittedName>
        <fullName evidence="8">HemY domain protein</fullName>
    </submittedName>
</protein>
<dbReference type="Gene3D" id="1.25.40.10">
    <property type="entry name" value="Tetratricopeptide repeat domain"/>
    <property type="match status" value="1"/>
</dbReference>
<feature type="compositionally biased region" description="Polar residues" evidence="5">
    <location>
        <begin position="543"/>
        <end position="558"/>
    </location>
</feature>
<dbReference type="GO" id="GO:0016020">
    <property type="term" value="C:membrane"/>
    <property type="evidence" value="ECO:0007669"/>
    <property type="project" value="UniProtKB-SubCell"/>
</dbReference>
<feature type="domain" description="HemY N-terminal" evidence="7">
    <location>
        <begin position="26"/>
        <end position="132"/>
    </location>
</feature>
<evidence type="ECO:0000313" key="8">
    <source>
        <dbReference type="EMBL" id="CPR17260.1"/>
    </source>
</evidence>
<evidence type="ECO:0000256" key="1">
    <source>
        <dbReference type="ARBA" id="ARBA00004370"/>
    </source>
</evidence>
<evidence type="ECO:0000256" key="4">
    <source>
        <dbReference type="ARBA" id="ARBA00023136"/>
    </source>
</evidence>
<reference evidence="9" key="1">
    <citation type="submission" date="2015-02" db="EMBL/GenBank/DDBJ databases">
        <authorList>
            <person name="Chooi Y.-H."/>
        </authorList>
    </citation>
    <scope>NUCLEOTIDE SEQUENCE [LARGE SCALE GENOMIC DNA]</scope>
    <source>
        <strain evidence="9">strain Y</strain>
    </source>
</reference>
<keyword evidence="3 6" id="KW-1133">Transmembrane helix</keyword>
<evidence type="ECO:0000313" key="9">
    <source>
        <dbReference type="Proteomes" id="UP000033187"/>
    </source>
</evidence>
<evidence type="ECO:0000256" key="3">
    <source>
        <dbReference type="ARBA" id="ARBA00022989"/>
    </source>
</evidence>
<dbReference type="RefSeq" id="WP_046477286.1">
    <property type="nucleotide sequence ID" value="NZ_LN829118.1"/>
</dbReference>
<dbReference type="KEGG" id="fil:BN1229_v1_1174"/>
<feature type="transmembrane region" description="Helical" evidence="6">
    <location>
        <begin position="45"/>
        <end position="66"/>
    </location>
</feature>
<keyword evidence="4 6" id="KW-0472">Membrane</keyword>
<evidence type="ECO:0000259" key="7">
    <source>
        <dbReference type="Pfam" id="PF07219"/>
    </source>
</evidence>
<sequence>MVRLFLFLGVVVVIATGLAWLADRPGNLVINWQGYLIETSVFRAVVLLALLIGLVLFAWSLLRNLWGSPAALGSFLNRRRQKRGLDALSSGMIAIGAGDRAMATRYAIQARKSLPSEPLTHLLRAQAAQLSGDRATARRIYEAMLGSPDTEQLGLRGLFLEAEREGETEAAKQFAERAVHLNAALSWPVDALFDLQCKDADWAGALETLAIARKNGQIEKASANRRRAVLLTAQAQKAEDGDPERALAWALEAHSLAPNLVPAAAIAGRLLASRGNTPRATKVIQTTWQKAPHPDLATAYAYARLGDSPRDRLDRVKKLAALNPYSLESPIAVAVAAIEAKDYDSARQALEPLLENRLTQRVCTLMAKIEGEQHGDKGRVREWLARAVNAQRDPAWTADGVVSDNWAPVSPVTGALDAFQWRVPVETVDKASEELLAQKLEELVALGATPVQPAAAVPVPTTPAPVAPAKTSPVADADVIEDDGDARTGKTAVAPAGSQSSSGAASTSSSATPPATDPSKTADVKPRDAKMSAAVHSEEASVKVTTARQPTAGNSASGAQAEPNIFVSPRAPDDPGPPPEKEATARRLN</sequence>
<dbReference type="SUPFAM" id="SSF48452">
    <property type="entry name" value="TPR-like"/>
    <property type="match status" value="1"/>
</dbReference>
<dbReference type="OrthoDB" id="9798343at2"/>
<feature type="region of interest" description="Disordered" evidence="5">
    <location>
        <begin position="487"/>
        <end position="589"/>
    </location>
</feature>
<dbReference type="InterPro" id="IPR016982">
    <property type="entry name" value="Mms48"/>
</dbReference>
<keyword evidence="2 6" id="KW-0812">Transmembrane</keyword>
<dbReference type="Pfam" id="PF07219">
    <property type="entry name" value="HemY_N"/>
    <property type="match status" value="1"/>
</dbReference>
<feature type="compositionally biased region" description="Basic and acidic residues" evidence="5">
    <location>
        <begin position="579"/>
        <end position="589"/>
    </location>
</feature>
<organism evidence="8 9">
    <name type="scientific">Candidatus Filomicrobium marinum</name>
    <dbReference type="NCBI Taxonomy" id="1608628"/>
    <lineage>
        <taxon>Bacteria</taxon>
        <taxon>Pseudomonadati</taxon>
        <taxon>Pseudomonadota</taxon>
        <taxon>Alphaproteobacteria</taxon>
        <taxon>Hyphomicrobiales</taxon>
        <taxon>Hyphomicrobiaceae</taxon>
        <taxon>Filomicrobium</taxon>
    </lineage>
</organism>
<feature type="compositionally biased region" description="Low complexity" evidence="5">
    <location>
        <begin position="492"/>
        <end position="519"/>
    </location>
</feature>
<name>A0A0D6JCI1_9HYPH</name>
<dbReference type="InterPro" id="IPR011990">
    <property type="entry name" value="TPR-like_helical_dom_sf"/>
</dbReference>
<accession>A0A0D6JCI1</accession>
<evidence type="ECO:0000256" key="6">
    <source>
        <dbReference type="SAM" id="Phobius"/>
    </source>
</evidence>
<gene>
    <name evidence="8" type="ORF">YBN1229_v1_1173</name>
</gene>
<evidence type="ECO:0000256" key="2">
    <source>
        <dbReference type="ARBA" id="ARBA00022692"/>
    </source>
</evidence>
<dbReference type="AlphaFoldDB" id="A0A0D6JCI1"/>
<feature type="compositionally biased region" description="Basic and acidic residues" evidence="5">
    <location>
        <begin position="520"/>
        <end position="541"/>
    </location>
</feature>
<dbReference type="InterPro" id="IPR010817">
    <property type="entry name" value="HemY_N"/>
</dbReference>
<keyword evidence="9" id="KW-1185">Reference proteome</keyword>
<proteinExistence type="predicted"/>
<dbReference type="EMBL" id="LN829119">
    <property type="protein sequence ID" value="CPR17260.1"/>
    <property type="molecule type" value="Genomic_DNA"/>
</dbReference>
<dbReference type="PIRSF" id="PIRSF031802">
    <property type="entry name" value="UCP031802"/>
    <property type="match status" value="1"/>
</dbReference>
<comment type="subcellular location">
    <subcellularLocation>
        <location evidence="1">Membrane</location>
    </subcellularLocation>
</comment>